<name>A0A7I8K5R5_SPIIN</name>
<feature type="region of interest" description="Disordered" evidence="1">
    <location>
        <begin position="15"/>
        <end position="35"/>
    </location>
</feature>
<evidence type="ECO:0000256" key="1">
    <source>
        <dbReference type="SAM" id="MobiDB-lite"/>
    </source>
</evidence>
<protein>
    <submittedName>
        <fullName evidence="2">Uncharacterized protein</fullName>
    </submittedName>
</protein>
<dbReference type="AlphaFoldDB" id="A0A7I8K5R5"/>
<proteinExistence type="predicted"/>
<dbReference type="Proteomes" id="UP000663760">
    <property type="component" value="Chromosome 3"/>
</dbReference>
<accession>A0A7I8K5R5</accession>
<dbReference type="EMBL" id="LR746266">
    <property type="protein sequence ID" value="CAA7392879.1"/>
    <property type="molecule type" value="Genomic_DNA"/>
</dbReference>
<sequence length="59" mass="6493">METILGIPPKPGARAISIAPPMPSQSSVSQPLPAMRPMDPISSPVDDWWRLNKLFVYGF</sequence>
<gene>
    <name evidence="2" type="ORF">SI8410_03003720</name>
</gene>
<evidence type="ECO:0000313" key="2">
    <source>
        <dbReference type="EMBL" id="CAA7392879.1"/>
    </source>
</evidence>
<keyword evidence="3" id="KW-1185">Reference proteome</keyword>
<evidence type="ECO:0000313" key="3">
    <source>
        <dbReference type="Proteomes" id="UP000663760"/>
    </source>
</evidence>
<feature type="compositionally biased region" description="Low complexity" evidence="1">
    <location>
        <begin position="24"/>
        <end position="33"/>
    </location>
</feature>
<reference evidence="2" key="1">
    <citation type="submission" date="2020-02" db="EMBL/GenBank/DDBJ databases">
        <authorList>
            <person name="Scholz U."/>
            <person name="Mascher M."/>
            <person name="Fiebig A."/>
        </authorList>
    </citation>
    <scope>NUCLEOTIDE SEQUENCE</scope>
</reference>
<organism evidence="2 3">
    <name type="scientific">Spirodela intermedia</name>
    <name type="common">Intermediate duckweed</name>
    <dbReference type="NCBI Taxonomy" id="51605"/>
    <lineage>
        <taxon>Eukaryota</taxon>
        <taxon>Viridiplantae</taxon>
        <taxon>Streptophyta</taxon>
        <taxon>Embryophyta</taxon>
        <taxon>Tracheophyta</taxon>
        <taxon>Spermatophyta</taxon>
        <taxon>Magnoliopsida</taxon>
        <taxon>Liliopsida</taxon>
        <taxon>Araceae</taxon>
        <taxon>Lemnoideae</taxon>
        <taxon>Spirodela</taxon>
    </lineage>
</organism>